<organism evidence="3 4">
    <name type="scientific">Piloderma croceum (strain F 1598)</name>
    <dbReference type="NCBI Taxonomy" id="765440"/>
    <lineage>
        <taxon>Eukaryota</taxon>
        <taxon>Fungi</taxon>
        <taxon>Dikarya</taxon>
        <taxon>Basidiomycota</taxon>
        <taxon>Agaricomycotina</taxon>
        <taxon>Agaricomycetes</taxon>
        <taxon>Agaricomycetidae</taxon>
        <taxon>Atheliales</taxon>
        <taxon>Atheliaceae</taxon>
        <taxon>Piloderma</taxon>
    </lineage>
</organism>
<evidence type="ECO:0000313" key="4">
    <source>
        <dbReference type="Proteomes" id="UP000054166"/>
    </source>
</evidence>
<dbReference type="Proteomes" id="UP000054166">
    <property type="component" value="Unassembled WGS sequence"/>
</dbReference>
<dbReference type="OrthoDB" id="432234at2759"/>
<accession>A0A0C3B5C2</accession>
<dbReference type="EMBL" id="KN833129">
    <property type="protein sequence ID" value="KIM72477.1"/>
    <property type="molecule type" value="Genomic_DNA"/>
</dbReference>
<sequence length="219" mass="24684">MYRISSQCAKARGKHSEPFGGINFIFAGDFAQLPPAMNAPPLYSGSVGTQIESSQTVRNQEAAVGKALWHQVTTVVILRQNMRQDKQLPEDNILRTALENMRYKSCPNDPKLAQKAFRNISIITVFNAQKDRINQLGCERFANENNQTLTSFYSIDRWKDPEESKKCKGLNHPKRQIIDPVCKTNVFASQLQKTLWEQPHASSNKHVPGKLTLCVGMPV</sequence>
<keyword evidence="1" id="KW-0378">Hydrolase</keyword>
<dbReference type="EC" id="5.6.2.3" evidence="1"/>
<keyword evidence="1" id="KW-0347">Helicase</keyword>
<dbReference type="GO" id="GO:0005524">
    <property type="term" value="F:ATP binding"/>
    <property type="evidence" value="ECO:0007669"/>
    <property type="project" value="UniProtKB-KW"/>
</dbReference>
<dbReference type="GO" id="GO:0000723">
    <property type="term" value="P:telomere maintenance"/>
    <property type="evidence" value="ECO:0007669"/>
    <property type="project" value="InterPro"/>
</dbReference>
<dbReference type="GO" id="GO:0006310">
    <property type="term" value="P:DNA recombination"/>
    <property type="evidence" value="ECO:0007669"/>
    <property type="project" value="UniProtKB-KW"/>
</dbReference>
<reference evidence="3 4" key="1">
    <citation type="submission" date="2014-04" db="EMBL/GenBank/DDBJ databases">
        <authorList>
            <consortium name="DOE Joint Genome Institute"/>
            <person name="Kuo A."/>
            <person name="Tarkka M."/>
            <person name="Buscot F."/>
            <person name="Kohler A."/>
            <person name="Nagy L.G."/>
            <person name="Floudas D."/>
            <person name="Copeland A."/>
            <person name="Barry K.W."/>
            <person name="Cichocki N."/>
            <person name="Veneault-Fourrey C."/>
            <person name="LaButti K."/>
            <person name="Lindquist E.A."/>
            <person name="Lipzen A."/>
            <person name="Lundell T."/>
            <person name="Morin E."/>
            <person name="Murat C."/>
            <person name="Sun H."/>
            <person name="Tunlid A."/>
            <person name="Henrissat B."/>
            <person name="Grigoriev I.V."/>
            <person name="Hibbett D.S."/>
            <person name="Martin F."/>
            <person name="Nordberg H.P."/>
            <person name="Cantor M.N."/>
            <person name="Hua S.X."/>
        </authorList>
    </citation>
    <scope>NUCLEOTIDE SEQUENCE [LARGE SCALE GENOMIC DNA]</scope>
    <source>
        <strain evidence="3 4">F 1598</strain>
    </source>
</reference>
<keyword evidence="1" id="KW-0067">ATP-binding</keyword>
<dbReference type="GO" id="GO:0016787">
    <property type="term" value="F:hydrolase activity"/>
    <property type="evidence" value="ECO:0007669"/>
    <property type="project" value="UniProtKB-KW"/>
</dbReference>
<dbReference type="InterPro" id="IPR010285">
    <property type="entry name" value="DNA_helicase_pif1-like_DEAD"/>
</dbReference>
<dbReference type="InParanoid" id="A0A0C3B5C2"/>
<feature type="domain" description="DNA helicase Pif1-like DEAD-box helicase" evidence="2">
    <location>
        <begin position="14"/>
        <end position="87"/>
    </location>
</feature>
<keyword evidence="4" id="KW-1185">Reference proteome</keyword>
<gene>
    <name evidence="3" type="ORF">PILCRDRAFT_81831</name>
</gene>
<dbReference type="GO" id="GO:0043139">
    <property type="term" value="F:5'-3' DNA helicase activity"/>
    <property type="evidence" value="ECO:0007669"/>
    <property type="project" value="UniProtKB-EC"/>
</dbReference>
<keyword evidence="1" id="KW-0547">Nucleotide-binding</keyword>
<keyword evidence="1" id="KW-0233">DNA recombination</keyword>
<dbReference type="STRING" id="765440.A0A0C3B5C2"/>
<evidence type="ECO:0000256" key="1">
    <source>
        <dbReference type="RuleBase" id="RU363044"/>
    </source>
</evidence>
<dbReference type="Pfam" id="PF05970">
    <property type="entry name" value="PIF1"/>
    <property type="match status" value="1"/>
</dbReference>
<comment type="similarity">
    <text evidence="1">Belongs to the helicase family.</text>
</comment>
<comment type="cofactor">
    <cofactor evidence="1">
        <name>Mg(2+)</name>
        <dbReference type="ChEBI" id="CHEBI:18420"/>
    </cofactor>
</comment>
<dbReference type="GO" id="GO:0006281">
    <property type="term" value="P:DNA repair"/>
    <property type="evidence" value="ECO:0007669"/>
    <property type="project" value="UniProtKB-KW"/>
</dbReference>
<keyword evidence="1" id="KW-0234">DNA repair</keyword>
<feature type="non-terminal residue" evidence="3">
    <location>
        <position position="219"/>
    </location>
</feature>
<evidence type="ECO:0000259" key="2">
    <source>
        <dbReference type="Pfam" id="PF05970"/>
    </source>
</evidence>
<dbReference type="InterPro" id="IPR027417">
    <property type="entry name" value="P-loop_NTPase"/>
</dbReference>
<dbReference type="AlphaFoldDB" id="A0A0C3B5C2"/>
<reference evidence="4" key="2">
    <citation type="submission" date="2015-01" db="EMBL/GenBank/DDBJ databases">
        <title>Evolutionary Origins and Diversification of the Mycorrhizal Mutualists.</title>
        <authorList>
            <consortium name="DOE Joint Genome Institute"/>
            <consortium name="Mycorrhizal Genomics Consortium"/>
            <person name="Kohler A."/>
            <person name="Kuo A."/>
            <person name="Nagy L.G."/>
            <person name="Floudas D."/>
            <person name="Copeland A."/>
            <person name="Barry K.W."/>
            <person name="Cichocki N."/>
            <person name="Veneault-Fourrey C."/>
            <person name="LaButti K."/>
            <person name="Lindquist E.A."/>
            <person name="Lipzen A."/>
            <person name="Lundell T."/>
            <person name="Morin E."/>
            <person name="Murat C."/>
            <person name="Riley R."/>
            <person name="Ohm R."/>
            <person name="Sun H."/>
            <person name="Tunlid A."/>
            <person name="Henrissat B."/>
            <person name="Grigoriev I.V."/>
            <person name="Hibbett D.S."/>
            <person name="Martin F."/>
        </authorList>
    </citation>
    <scope>NUCLEOTIDE SEQUENCE [LARGE SCALE GENOMIC DNA]</scope>
    <source>
        <strain evidence="4">F 1598</strain>
    </source>
</reference>
<keyword evidence="1" id="KW-0227">DNA damage</keyword>
<name>A0A0C3B5C2_PILCF</name>
<evidence type="ECO:0000313" key="3">
    <source>
        <dbReference type="EMBL" id="KIM72477.1"/>
    </source>
</evidence>
<comment type="catalytic activity">
    <reaction evidence="1">
        <text>ATP + H2O = ADP + phosphate + H(+)</text>
        <dbReference type="Rhea" id="RHEA:13065"/>
        <dbReference type="ChEBI" id="CHEBI:15377"/>
        <dbReference type="ChEBI" id="CHEBI:15378"/>
        <dbReference type="ChEBI" id="CHEBI:30616"/>
        <dbReference type="ChEBI" id="CHEBI:43474"/>
        <dbReference type="ChEBI" id="CHEBI:456216"/>
        <dbReference type="EC" id="5.6.2.3"/>
    </reaction>
</comment>
<protein>
    <recommendedName>
        <fullName evidence="1">ATP-dependent DNA helicase</fullName>
        <ecNumber evidence="1">5.6.2.3</ecNumber>
    </recommendedName>
</protein>
<dbReference type="SUPFAM" id="SSF52540">
    <property type="entry name" value="P-loop containing nucleoside triphosphate hydrolases"/>
    <property type="match status" value="1"/>
</dbReference>
<proteinExistence type="inferred from homology"/>
<dbReference type="HOGENOM" id="CLU_115680_0_0_1"/>